<dbReference type="GO" id="GO:0002188">
    <property type="term" value="P:translation reinitiation"/>
    <property type="evidence" value="ECO:0007669"/>
    <property type="project" value="TreeGrafter"/>
</dbReference>
<evidence type="ECO:0000259" key="5">
    <source>
        <dbReference type="PROSITE" id="PS50296"/>
    </source>
</evidence>
<dbReference type="Gene3D" id="3.30.780.10">
    <property type="entry name" value="SUI1-like domain"/>
    <property type="match status" value="1"/>
</dbReference>
<dbReference type="AlphaFoldDB" id="A0A8H2ZZH6"/>
<feature type="region of interest" description="Disordered" evidence="4">
    <location>
        <begin position="1"/>
        <end position="26"/>
    </location>
</feature>
<organism evidence="6 7">
    <name type="scientific">Rhizoctonia solani</name>
    <dbReference type="NCBI Taxonomy" id="456999"/>
    <lineage>
        <taxon>Eukaryota</taxon>
        <taxon>Fungi</taxon>
        <taxon>Dikarya</taxon>
        <taxon>Basidiomycota</taxon>
        <taxon>Agaricomycotina</taxon>
        <taxon>Agaricomycetes</taxon>
        <taxon>Cantharellales</taxon>
        <taxon>Ceratobasidiaceae</taxon>
        <taxon>Rhizoctonia</taxon>
    </lineage>
</organism>
<dbReference type="InterPro" id="IPR048517">
    <property type="entry name" value="DENR_N"/>
</dbReference>
<dbReference type="SUPFAM" id="SSF55159">
    <property type="entry name" value="eIF1-like"/>
    <property type="match status" value="1"/>
</dbReference>
<comment type="caution">
    <text evidence="6">The sequence shown here is derived from an EMBL/GenBank/DDBJ whole genome shotgun (WGS) entry which is preliminary data.</text>
</comment>
<dbReference type="InterPro" id="IPR046447">
    <property type="entry name" value="DENR_C"/>
</dbReference>
<evidence type="ECO:0000256" key="2">
    <source>
        <dbReference type="ARBA" id="ARBA00011742"/>
    </source>
</evidence>
<dbReference type="PROSITE" id="PS50296">
    <property type="entry name" value="SUI1"/>
    <property type="match status" value="1"/>
</dbReference>
<dbReference type="EMBL" id="CAJMWQ010000777">
    <property type="protein sequence ID" value="CAE6379753.1"/>
    <property type="molecule type" value="Genomic_DNA"/>
</dbReference>
<evidence type="ECO:0000313" key="7">
    <source>
        <dbReference type="Proteomes" id="UP000663826"/>
    </source>
</evidence>
<protein>
    <recommendedName>
        <fullName evidence="3">Translation machinery-associated protein 22</fullName>
    </recommendedName>
</protein>
<proteinExistence type="inferred from homology"/>
<dbReference type="Pfam" id="PF01253">
    <property type="entry name" value="SUI1"/>
    <property type="match status" value="1"/>
</dbReference>
<evidence type="ECO:0000256" key="4">
    <source>
        <dbReference type="SAM" id="MobiDB-lite"/>
    </source>
</evidence>
<evidence type="ECO:0000313" key="6">
    <source>
        <dbReference type="EMBL" id="CAE6379753.1"/>
    </source>
</evidence>
<evidence type="ECO:0000256" key="1">
    <source>
        <dbReference type="ARBA" id="ARBA00007514"/>
    </source>
</evidence>
<name>A0A8H2ZZH6_9AGAM</name>
<dbReference type="PANTHER" id="PTHR12789:SF0">
    <property type="entry name" value="DENSITY-REGULATED PROTEIN"/>
    <property type="match status" value="1"/>
</dbReference>
<dbReference type="InterPro" id="IPR050318">
    <property type="entry name" value="DENR/SUI1_TIF"/>
</dbReference>
<dbReference type="InterPro" id="IPR001950">
    <property type="entry name" value="SUI1"/>
</dbReference>
<dbReference type="Pfam" id="PF21023">
    <property type="entry name" value="DENR_N"/>
    <property type="match status" value="1"/>
</dbReference>
<dbReference type="GO" id="GO:0003743">
    <property type="term" value="F:translation initiation factor activity"/>
    <property type="evidence" value="ECO:0007669"/>
    <property type="project" value="InterPro"/>
</dbReference>
<sequence length="350" mass="38723">MPKGHQTAPAQLKEEAPVPSGSEQPSQTIQPLNVLYCSVCSFPPEYCEFGSSVTKCKTWLQETHSELFDKYYSEGEWAVPSMSPSSLDIISISFLRFRDLTTGVVAFNFADALQQKAGALSLEAQAKLDKKAADLEAKADVKAEADLKKKKVCSLATWVSESDIKLIYLWARPPRQVANPPTQRLPLRGINQYTLRVPPFAYCKLTDHYYRSQSNESNVINASMSLLSMVWKPSVSMPLFTLNTFSCGGYYLVFDVPSTRQSETSLGFNFTDPASFTPDVDLKKAAKLFAQKFATGSSVTKNPQGQDEIVVQGDVTDDIVEMIENQVGVLKGVPEDNVVCIEEKKKKSAE</sequence>
<dbReference type="PANTHER" id="PTHR12789">
    <property type="entry name" value="DENSITY-REGULATED PROTEIN HOMOLOG"/>
    <property type="match status" value="1"/>
</dbReference>
<dbReference type="GO" id="GO:0003729">
    <property type="term" value="F:mRNA binding"/>
    <property type="evidence" value="ECO:0007669"/>
    <property type="project" value="TreeGrafter"/>
</dbReference>
<gene>
    <name evidence="6" type="ORF">RDB_LOCUS20173</name>
</gene>
<dbReference type="GO" id="GO:0001731">
    <property type="term" value="P:formation of translation preinitiation complex"/>
    <property type="evidence" value="ECO:0007669"/>
    <property type="project" value="TreeGrafter"/>
</dbReference>
<feature type="domain" description="SUI1" evidence="5">
    <location>
        <begin position="267"/>
        <end position="327"/>
    </location>
</feature>
<dbReference type="InterPro" id="IPR036877">
    <property type="entry name" value="SUI1_dom_sf"/>
</dbReference>
<evidence type="ECO:0000256" key="3">
    <source>
        <dbReference type="ARBA" id="ARBA00020058"/>
    </source>
</evidence>
<comment type="subunit">
    <text evidence="2">Interacts with the 40S ribosomal subunit.</text>
</comment>
<reference evidence="6" key="1">
    <citation type="submission" date="2021-01" db="EMBL/GenBank/DDBJ databases">
        <authorList>
            <person name="Kaushik A."/>
        </authorList>
    </citation>
    <scope>NUCLEOTIDE SEQUENCE</scope>
    <source>
        <strain evidence="6">AG1-1B</strain>
    </source>
</reference>
<comment type="similarity">
    <text evidence="1">Belongs to the DENR family.</text>
</comment>
<accession>A0A8H2ZZH6</accession>
<dbReference type="Proteomes" id="UP000663826">
    <property type="component" value="Unassembled WGS sequence"/>
</dbReference>
<dbReference type="CDD" id="cd11607">
    <property type="entry name" value="DENR_C"/>
    <property type="match status" value="1"/>
</dbReference>